<dbReference type="Pfam" id="PF16702">
    <property type="entry name" value="DUF5063"/>
    <property type="match status" value="1"/>
</dbReference>
<dbReference type="InterPro" id="IPR032025">
    <property type="entry name" value="DUF5063"/>
</dbReference>
<gene>
    <name evidence="2" type="ORF">SAMN05216223_13253</name>
</gene>
<evidence type="ECO:0000256" key="1">
    <source>
        <dbReference type="SAM" id="MobiDB-lite"/>
    </source>
</evidence>
<sequence>MSDAVVDKDARAKKRKSVSGRNVSVAGKKDAPGKGAVAGAGAGAGAGKGTAANRPDAPGPIPEPQEPDEFAVQISDQIESFILSVREVAKGDDPDSAVPYLLLEVSQLLLAGGRLGAHEDIVPDERYEPDAGPEPDEDSLRQGLATLLEPIDVYSEVFDPYVPRSTPVACRISDDLADVVVNLSHGLTHFRAGRVSEALWWWQFSYLSSWGLTASASLRALQSLVAHVRQDSPLDELDGLDTGTDEDDEEQLAKEAGRVMEAELGTMGLRRRRQ</sequence>
<name>A0A1H6EDV8_9ACTN</name>
<dbReference type="Gene3D" id="1.20.120.1550">
    <property type="entry name" value="Protein of unknown function DUF5063"/>
    <property type="match status" value="1"/>
</dbReference>
<evidence type="ECO:0000313" key="2">
    <source>
        <dbReference type="EMBL" id="SEG95189.1"/>
    </source>
</evidence>
<protein>
    <recommendedName>
        <fullName evidence="4">DUF5063 domain-containing protein</fullName>
    </recommendedName>
</protein>
<dbReference type="RefSeq" id="WP_265737365.1">
    <property type="nucleotide sequence ID" value="NZ_FNVU01000032.1"/>
</dbReference>
<proteinExistence type="predicted"/>
<evidence type="ECO:0008006" key="4">
    <source>
        <dbReference type="Google" id="ProtNLM"/>
    </source>
</evidence>
<feature type="compositionally biased region" description="Basic and acidic residues" evidence="1">
    <location>
        <begin position="1"/>
        <end position="10"/>
    </location>
</feature>
<accession>A0A1H6EDV8</accession>
<feature type="region of interest" description="Disordered" evidence="1">
    <location>
        <begin position="1"/>
        <end position="68"/>
    </location>
</feature>
<organism evidence="2 3">
    <name type="scientific">Actinacidiphila yanglinensis</name>
    <dbReference type="NCBI Taxonomy" id="310779"/>
    <lineage>
        <taxon>Bacteria</taxon>
        <taxon>Bacillati</taxon>
        <taxon>Actinomycetota</taxon>
        <taxon>Actinomycetes</taxon>
        <taxon>Kitasatosporales</taxon>
        <taxon>Streptomycetaceae</taxon>
        <taxon>Actinacidiphila</taxon>
    </lineage>
</organism>
<evidence type="ECO:0000313" key="3">
    <source>
        <dbReference type="Proteomes" id="UP000236754"/>
    </source>
</evidence>
<keyword evidence="3" id="KW-1185">Reference proteome</keyword>
<dbReference type="AlphaFoldDB" id="A0A1H6EDV8"/>
<feature type="compositionally biased region" description="Gly residues" evidence="1">
    <location>
        <begin position="36"/>
        <end position="48"/>
    </location>
</feature>
<dbReference type="InterPro" id="IPR038312">
    <property type="entry name" value="DUF5063_sf"/>
</dbReference>
<dbReference type="EMBL" id="FNVU01000032">
    <property type="protein sequence ID" value="SEG95189.1"/>
    <property type="molecule type" value="Genomic_DNA"/>
</dbReference>
<reference evidence="2 3" key="1">
    <citation type="submission" date="2016-10" db="EMBL/GenBank/DDBJ databases">
        <authorList>
            <person name="de Groot N.N."/>
        </authorList>
    </citation>
    <scope>NUCLEOTIDE SEQUENCE [LARGE SCALE GENOMIC DNA]</scope>
    <source>
        <strain evidence="2 3">CGMCC 4.2023</strain>
    </source>
</reference>
<dbReference type="Proteomes" id="UP000236754">
    <property type="component" value="Unassembled WGS sequence"/>
</dbReference>